<evidence type="ECO:0000313" key="2">
    <source>
        <dbReference type="EMBL" id="CAD8105523.1"/>
    </source>
</evidence>
<feature type="domain" description="EF-hand" evidence="1">
    <location>
        <begin position="70"/>
        <end position="105"/>
    </location>
</feature>
<organism evidence="2 3">
    <name type="scientific">Paramecium primaurelia</name>
    <dbReference type="NCBI Taxonomy" id="5886"/>
    <lineage>
        <taxon>Eukaryota</taxon>
        <taxon>Sar</taxon>
        <taxon>Alveolata</taxon>
        <taxon>Ciliophora</taxon>
        <taxon>Intramacronucleata</taxon>
        <taxon>Oligohymenophorea</taxon>
        <taxon>Peniculida</taxon>
        <taxon>Parameciidae</taxon>
        <taxon>Paramecium</taxon>
    </lineage>
</organism>
<dbReference type="SMART" id="SM00054">
    <property type="entry name" value="EFh"/>
    <property type="match status" value="2"/>
</dbReference>
<dbReference type="PROSITE" id="PS50222">
    <property type="entry name" value="EF_HAND_2"/>
    <property type="match status" value="2"/>
</dbReference>
<feature type="domain" description="EF-hand" evidence="1">
    <location>
        <begin position="34"/>
        <end position="69"/>
    </location>
</feature>
<evidence type="ECO:0000259" key="1">
    <source>
        <dbReference type="PROSITE" id="PS50222"/>
    </source>
</evidence>
<keyword evidence="3" id="KW-1185">Reference proteome</keyword>
<dbReference type="Pfam" id="PF13499">
    <property type="entry name" value="EF-hand_7"/>
    <property type="match status" value="1"/>
</dbReference>
<dbReference type="EMBL" id="CAJJDM010000130">
    <property type="protein sequence ID" value="CAD8105523.1"/>
    <property type="molecule type" value="Genomic_DNA"/>
</dbReference>
<proteinExistence type="predicted"/>
<comment type="caution">
    <text evidence="2">The sequence shown here is derived from an EMBL/GenBank/DDBJ whole genome shotgun (WGS) entry which is preliminary data.</text>
</comment>
<protein>
    <recommendedName>
        <fullName evidence="1">EF-hand domain-containing protein</fullName>
    </recommendedName>
</protein>
<evidence type="ECO:0000313" key="3">
    <source>
        <dbReference type="Proteomes" id="UP000688137"/>
    </source>
</evidence>
<name>A0A8S1PS84_PARPR</name>
<dbReference type="GO" id="GO:0005509">
    <property type="term" value="F:calcium ion binding"/>
    <property type="evidence" value="ECO:0007669"/>
    <property type="project" value="InterPro"/>
</dbReference>
<dbReference type="PROSITE" id="PS00018">
    <property type="entry name" value="EF_HAND_1"/>
    <property type="match status" value="2"/>
</dbReference>
<accession>A0A8S1PS84</accession>
<dbReference type="AlphaFoldDB" id="A0A8S1PS84"/>
<dbReference type="OMA" id="CYRNIKQ"/>
<dbReference type="CDD" id="cd00051">
    <property type="entry name" value="EFh"/>
    <property type="match status" value="1"/>
</dbReference>
<reference evidence="2" key="1">
    <citation type="submission" date="2021-01" db="EMBL/GenBank/DDBJ databases">
        <authorList>
            <consortium name="Genoscope - CEA"/>
            <person name="William W."/>
        </authorList>
    </citation>
    <scope>NUCLEOTIDE SEQUENCE</scope>
</reference>
<dbReference type="InterPro" id="IPR018247">
    <property type="entry name" value="EF_Hand_1_Ca_BS"/>
</dbReference>
<gene>
    <name evidence="2" type="ORF">PPRIM_AZ9-3.1.T1270115</name>
</gene>
<dbReference type="Proteomes" id="UP000688137">
    <property type="component" value="Unassembled WGS sequence"/>
</dbReference>
<dbReference type="InterPro" id="IPR002048">
    <property type="entry name" value="EF_hand_dom"/>
</dbReference>
<sequence>MNYNLKTFDTIKWLRNRYKSRVKDQYILYESELKEQNMMKAVFNSIDRDKSKFLDRSELYDMFIKYGINITKSKLKEFFKSIDEDEDDKLNWTDFKQALQNQEALRMFVQLMKKIREDYEINQTDPSKQLTFVPLSFPQMIQYMNYCVLREEIIDKIESDNINNYQKHKQCVNLLTLEDNCYRNIKQDLKEEENDEEDEIKNLQKIDHSQLLQMKRFQERELKFKRLEKVKDISKKNFYTNPTQDLNVTDNVRLSDITDIKVNLTQEINKTRENIDKFLAILNNEKLKLQKSRQASRVSSRQKSREKKNGIFKKNTILVEAEKELLNSSAPEKNKFKQLNSGSLHKNKYPRERILSLSMKYK</sequence>